<dbReference type="EMBL" id="ML977514">
    <property type="protein sequence ID" value="KAF2126314.1"/>
    <property type="molecule type" value="Genomic_DNA"/>
</dbReference>
<dbReference type="Pfam" id="PF01425">
    <property type="entry name" value="Amidase"/>
    <property type="match status" value="1"/>
</dbReference>
<dbReference type="GeneID" id="54406603"/>
<dbReference type="SUPFAM" id="SSF75304">
    <property type="entry name" value="Amidase signature (AS) enzymes"/>
    <property type="match status" value="1"/>
</dbReference>
<evidence type="ECO:0000256" key="3">
    <source>
        <dbReference type="ARBA" id="ARBA00046271"/>
    </source>
</evidence>
<accession>A0A6A6A5C0</accession>
<evidence type="ECO:0000256" key="2">
    <source>
        <dbReference type="ARBA" id="ARBA00023140"/>
    </source>
</evidence>
<evidence type="ECO:0000313" key="5">
    <source>
        <dbReference type="EMBL" id="KAF2126314.1"/>
    </source>
</evidence>
<name>A0A6A6A5C0_9PLEO</name>
<protein>
    <submittedName>
        <fullName evidence="5">Glutamyl-tRNA amidotransferase subunit A</fullName>
    </submittedName>
</protein>
<dbReference type="PANTHER" id="PTHR42678">
    <property type="entry name" value="AMIDASE"/>
    <property type="match status" value="1"/>
</dbReference>
<evidence type="ECO:0000256" key="1">
    <source>
        <dbReference type="ARBA" id="ARBA00023136"/>
    </source>
</evidence>
<dbReference type="RefSeq" id="XP_033520706.1">
    <property type="nucleotide sequence ID" value="XM_033666171.1"/>
</dbReference>
<organism evidence="5 6">
    <name type="scientific">Dothidotthia symphoricarpi CBS 119687</name>
    <dbReference type="NCBI Taxonomy" id="1392245"/>
    <lineage>
        <taxon>Eukaryota</taxon>
        <taxon>Fungi</taxon>
        <taxon>Dikarya</taxon>
        <taxon>Ascomycota</taxon>
        <taxon>Pezizomycotina</taxon>
        <taxon>Dothideomycetes</taxon>
        <taxon>Pleosporomycetidae</taxon>
        <taxon>Pleosporales</taxon>
        <taxon>Dothidotthiaceae</taxon>
        <taxon>Dothidotthia</taxon>
    </lineage>
</organism>
<dbReference type="Pfam" id="PF05648">
    <property type="entry name" value="PEX11"/>
    <property type="match status" value="1"/>
</dbReference>
<dbReference type="OrthoDB" id="566138at2759"/>
<sequence length="1058" mass="114058">MADEVTKPGVPSAEVIAEKAEKVAPVADPGLGPGNTLSAIRNVDRTILRLNKLLAAPGGLPAFLSTFNYTLYIVAYLQTKSPALMSVLHKLLALVNPSSPTAIKPPTTTLVSTAGAVPPIAALAVLVSKARTTLRLFGLLPMYAWLRTLASGPKFGADPVLHRIAILQASSYFTYQALENISLLADSGVVGPSVIARINRGDSTTARVYLWAYRAWLGGVSCDFLRLGREWQLEGKRRAVRARMQSEGKAVAEYQDGEDEKFDSRWWTDAMVAAAWFPMALHFSSSAGGLPGWNLGWMGACGLVAGSTRVKALWAGTAYPDSTTSFRSLLHFEHRRICDRIIQSREYEIWMQSVKPSSLSSFCETDFPLTQRQHDQDPFNITEASISDHLSALNSGRVTCVDLVTTYLTRIAHHDTQRGLSAFTLLNPSVFSEALASDTRRAQGLTPRALEGIPYTLKDSYKYANLSVTNGSPALAGLMSSSDSAIAAKLRDAGAILIGKTNMPPMAAGGMQRGLYGRAESPYNAKYLTGAFSSGSSNGAATATAASFAVFGMGSETVSSGRSPASNNALACYTPSRGVLSCRGLWPLYVTCDVPVPYARSMDDLCRVLAVIATPDESAKGDFWREQKFVEIPEPPADICTLLPNADALRGKRVGVPKMYIGLRDSDPHAKHPHVSPEVIQLWGDAARRLEALGAEVVHTNFPLVTNYENDSVSGEANNVVGRPSEWNKVERGVLIAKAWDDFLDQNADAKLSSLTDIADPAMLFPKPPAYIPDTFLEVRNWIDYAGLPSLLTEDVKNTPLQSLPGLAQALPALEAQRARDLDTWMTTNALDLLAFPAQGDVGLADLETNVESATHSLLNGVKYSNGNRAIRHLGVPTVSVPMGVLRGKGMPVNVTFAGRAYEDAVLLGCAWAFEREARMRVSPSLTKSLETDCVVARSTGLNGTVDRKINLSVGKVCATKLDDGEWCVDVEGSVNLGAVDITLQVCVDGEQAFYGKLDKGEWKMALSHSLQRPVCLGWDLKPLKPRPIMVVVVARGEGMLSEGKLAWAALEMVNGAD</sequence>
<keyword evidence="5" id="KW-0808">Transferase</keyword>
<reference evidence="5" key="1">
    <citation type="journal article" date="2020" name="Stud. Mycol.">
        <title>101 Dothideomycetes genomes: a test case for predicting lifestyles and emergence of pathogens.</title>
        <authorList>
            <person name="Haridas S."/>
            <person name="Albert R."/>
            <person name="Binder M."/>
            <person name="Bloem J."/>
            <person name="Labutti K."/>
            <person name="Salamov A."/>
            <person name="Andreopoulos B."/>
            <person name="Baker S."/>
            <person name="Barry K."/>
            <person name="Bills G."/>
            <person name="Bluhm B."/>
            <person name="Cannon C."/>
            <person name="Castanera R."/>
            <person name="Culley D."/>
            <person name="Daum C."/>
            <person name="Ezra D."/>
            <person name="Gonzalez J."/>
            <person name="Henrissat B."/>
            <person name="Kuo A."/>
            <person name="Liang C."/>
            <person name="Lipzen A."/>
            <person name="Lutzoni F."/>
            <person name="Magnuson J."/>
            <person name="Mondo S."/>
            <person name="Nolan M."/>
            <person name="Ohm R."/>
            <person name="Pangilinan J."/>
            <person name="Park H.-J."/>
            <person name="Ramirez L."/>
            <person name="Alfaro M."/>
            <person name="Sun H."/>
            <person name="Tritt A."/>
            <person name="Yoshinaga Y."/>
            <person name="Zwiers L.-H."/>
            <person name="Turgeon B."/>
            <person name="Goodwin S."/>
            <person name="Spatafora J."/>
            <person name="Crous P."/>
            <person name="Grigoriev I."/>
        </authorList>
    </citation>
    <scope>NUCLEOTIDE SEQUENCE</scope>
    <source>
        <strain evidence="5">CBS 119687</strain>
    </source>
</reference>
<comment type="subcellular location">
    <subcellularLocation>
        <location evidence="3">Peroxisome membrane</location>
    </subcellularLocation>
</comment>
<dbReference type="InterPro" id="IPR008733">
    <property type="entry name" value="PEX11"/>
</dbReference>
<dbReference type="InterPro" id="IPR036928">
    <property type="entry name" value="AS_sf"/>
</dbReference>
<dbReference type="Gene3D" id="3.90.1300.10">
    <property type="entry name" value="Amidase signature (AS) domain"/>
    <property type="match status" value="1"/>
</dbReference>
<feature type="domain" description="Amidase" evidence="4">
    <location>
        <begin position="402"/>
        <end position="708"/>
    </location>
</feature>
<dbReference type="Proteomes" id="UP000799771">
    <property type="component" value="Unassembled WGS sequence"/>
</dbReference>
<dbReference type="GO" id="GO:0016559">
    <property type="term" value="P:peroxisome fission"/>
    <property type="evidence" value="ECO:0007669"/>
    <property type="project" value="InterPro"/>
</dbReference>
<evidence type="ECO:0000259" key="4">
    <source>
        <dbReference type="Pfam" id="PF01425"/>
    </source>
</evidence>
<dbReference type="InterPro" id="IPR023631">
    <property type="entry name" value="Amidase_dom"/>
</dbReference>
<evidence type="ECO:0000313" key="6">
    <source>
        <dbReference type="Proteomes" id="UP000799771"/>
    </source>
</evidence>
<proteinExistence type="predicted"/>
<gene>
    <name evidence="5" type="ORF">P153DRAFT_347451</name>
</gene>
<keyword evidence="1" id="KW-0472">Membrane</keyword>
<dbReference type="GO" id="GO:0005778">
    <property type="term" value="C:peroxisomal membrane"/>
    <property type="evidence" value="ECO:0007669"/>
    <property type="project" value="UniProtKB-SubCell"/>
</dbReference>
<keyword evidence="6" id="KW-1185">Reference proteome</keyword>
<dbReference type="NCBIfam" id="NF005127">
    <property type="entry name" value="PRK06565.1"/>
    <property type="match status" value="1"/>
</dbReference>
<dbReference type="PANTHER" id="PTHR42678:SF11">
    <property type="entry name" value="AMIDASE FAMILY PROTEIN"/>
    <property type="match status" value="1"/>
</dbReference>
<dbReference type="GO" id="GO:0016740">
    <property type="term" value="F:transferase activity"/>
    <property type="evidence" value="ECO:0007669"/>
    <property type="project" value="UniProtKB-KW"/>
</dbReference>
<keyword evidence="2" id="KW-0576">Peroxisome</keyword>
<dbReference type="AlphaFoldDB" id="A0A6A6A5C0"/>